<feature type="transmembrane region" description="Helical" evidence="1">
    <location>
        <begin position="162"/>
        <end position="183"/>
    </location>
</feature>
<keyword evidence="1" id="KW-0472">Membrane</keyword>
<keyword evidence="1" id="KW-0812">Transmembrane</keyword>
<keyword evidence="1" id="KW-1133">Transmembrane helix</keyword>
<sequence>MNHGRQALNPPNSYPTVFTIPALEQLEILLQKLKIQFYFCFGGILFTILGYLAIWSMSRCCELPFQESSCTARNIVPLPSTNYSTLGEEVDEFIATARAIAFNLHDAIDLPSLTDRQQTFEIIDYDLWQLIQQHSANLAAFGDIKREDERLEELEVAVTSGYIIPVEFSLIGAIVFILMAMLLNDKSKSPKLSKVDSKKKLSAEESDNSRNVCLKKLKRQIPMFYMATLICFLVQMGFYVAFFKSQSSAGHCPLYICIETKRAQILRVGQEKYLPKSFSDYHDFADKLQLTLDLHLEELNRTIQSTNLEVREIGWKYEYYAIEAAFRHHHSELKQYLVTYGFGTPAVQAGLTALTNWLSESLRVEAKVLFGRKIKEFV</sequence>
<dbReference type="EMBL" id="JAKKPZ010000030">
    <property type="protein sequence ID" value="KAI1709489.1"/>
    <property type="molecule type" value="Genomic_DNA"/>
</dbReference>
<feature type="transmembrane region" description="Helical" evidence="1">
    <location>
        <begin position="224"/>
        <end position="243"/>
    </location>
</feature>
<evidence type="ECO:0000313" key="2">
    <source>
        <dbReference type="EMBL" id="KAI1709489.1"/>
    </source>
</evidence>
<evidence type="ECO:0000256" key="1">
    <source>
        <dbReference type="SAM" id="Phobius"/>
    </source>
</evidence>
<feature type="transmembrane region" description="Helical" evidence="1">
    <location>
        <begin position="35"/>
        <end position="54"/>
    </location>
</feature>
<organism evidence="2 3">
    <name type="scientific">Ditylenchus destructor</name>
    <dbReference type="NCBI Taxonomy" id="166010"/>
    <lineage>
        <taxon>Eukaryota</taxon>
        <taxon>Metazoa</taxon>
        <taxon>Ecdysozoa</taxon>
        <taxon>Nematoda</taxon>
        <taxon>Chromadorea</taxon>
        <taxon>Rhabditida</taxon>
        <taxon>Tylenchina</taxon>
        <taxon>Tylenchomorpha</taxon>
        <taxon>Sphaerularioidea</taxon>
        <taxon>Anguinidae</taxon>
        <taxon>Anguininae</taxon>
        <taxon>Ditylenchus</taxon>
    </lineage>
</organism>
<name>A0AAD4R1E4_9BILA</name>
<reference evidence="2" key="1">
    <citation type="submission" date="2022-01" db="EMBL/GenBank/DDBJ databases">
        <title>Genome Sequence Resource for Two Populations of Ditylenchus destructor, the Migratory Endoparasitic Phytonematode.</title>
        <authorList>
            <person name="Zhang H."/>
            <person name="Lin R."/>
            <person name="Xie B."/>
        </authorList>
    </citation>
    <scope>NUCLEOTIDE SEQUENCE</scope>
    <source>
        <strain evidence="2">BazhouSP</strain>
    </source>
</reference>
<accession>A0AAD4R1E4</accession>
<dbReference type="Proteomes" id="UP001201812">
    <property type="component" value="Unassembled WGS sequence"/>
</dbReference>
<comment type="caution">
    <text evidence="2">The sequence shown here is derived from an EMBL/GenBank/DDBJ whole genome shotgun (WGS) entry which is preliminary data.</text>
</comment>
<protein>
    <submittedName>
        <fullName evidence="2">Uncharacterized protein</fullName>
    </submittedName>
</protein>
<dbReference type="AlphaFoldDB" id="A0AAD4R1E4"/>
<keyword evidence="3" id="KW-1185">Reference proteome</keyword>
<evidence type="ECO:0000313" key="3">
    <source>
        <dbReference type="Proteomes" id="UP001201812"/>
    </source>
</evidence>
<proteinExistence type="predicted"/>
<gene>
    <name evidence="2" type="ORF">DdX_11276</name>
</gene>